<feature type="chain" id="PRO_5047027421" description="Lipoprotein" evidence="1">
    <location>
        <begin position="23"/>
        <end position="214"/>
    </location>
</feature>
<dbReference type="Proteomes" id="UP001589830">
    <property type="component" value="Unassembled WGS sequence"/>
</dbReference>
<organism evidence="2 3">
    <name type="scientific">Thermus composti</name>
    <dbReference type="NCBI Taxonomy" id="532059"/>
    <lineage>
        <taxon>Bacteria</taxon>
        <taxon>Thermotogati</taxon>
        <taxon>Deinococcota</taxon>
        <taxon>Deinococci</taxon>
        <taxon>Thermales</taxon>
        <taxon>Thermaceae</taxon>
        <taxon>Thermus</taxon>
    </lineage>
</organism>
<reference evidence="2 3" key="1">
    <citation type="submission" date="2024-09" db="EMBL/GenBank/DDBJ databases">
        <authorList>
            <person name="Sun Q."/>
            <person name="Mori K."/>
        </authorList>
    </citation>
    <scope>NUCLEOTIDE SEQUENCE [LARGE SCALE GENOMIC DNA]</scope>
    <source>
        <strain evidence="2 3">NCAIM B.02340</strain>
    </source>
</reference>
<dbReference type="PROSITE" id="PS51257">
    <property type="entry name" value="PROKAR_LIPOPROTEIN"/>
    <property type="match status" value="1"/>
</dbReference>
<proteinExistence type="predicted"/>
<dbReference type="RefSeq" id="WP_188845575.1">
    <property type="nucleotide sequence ID" value="NZ_BMPJ01000002.1"/>
</dbReference>
<evidence type="ECO:0000313" key="2">
    <source>
        <dbReference type="EMBL" id="MFC0594824.1"/>
    </source>
</evidence>
<comment type="caution">
    <text evidence="2">The sequence shown here is derived from an EMBL/GenBank/DDBJ whole genome shotgun (WGS) entry which is preliminary data.</text>
</comment>
<evidence type="ECO:0008006" key="4">
    <source>
        <dbReference type="Google" id="ProtNLM"/>
    </source>
</evidence>
<accession>A0ABV6PY93</accession>
<keyword evidence="1" id="KW-0732">Signal</keyword>
<name>A0ABV6PY93_9DEIN</name>
<dbReference type="Gene3D" id="2.40.360.20">
    <property type="match status" value="1"/>
</dbReference>
<evidence type="ECO:0000313" key="3">
    <source>
        <dbReference type="Proteomes" id="UP001589830"/>
    </source>
</evidence>
<dbReference type="EMBL" id="JBHLTW010000003">
    <property type="protein sequence ID" value="MFC0594824.1"/>
    <property type="molecule type" value="Genomic_DNA"/>
</dbReference>
<evidence type="ECO:0000256" key="1">
    <source>
        <dbReference type="SAM" id="SignalP"/>
    </source>
</evidence>
<feature type="signal peptide" evidence="1">
    <location>
        <begin position="1"/>
        <end position="22"/>
    </location>
</feature>
<gene>
    <name evidence="2" type="ORF">ACFFFP_01275</name>
</gene>
<protein>
    <recommendedName>
        <fullName evidence="4">Lipoprotein</fullName>
    </recommendedName>
</protein>
<keyword evidence="3" id="KW-1185">Reference proteome</keyword>
<sequence>MKRYLMALALLATACAPQVTQAPPARPELQVEAFYPVATGLEWVYLPEGEPLSNPPYRVRVEGPAFFQGKEVIRFRSLGRGENRLYYREVGGFGVRLLGFEDPSARVVFAPAIPEYPPEGLLAPGYRWGGESQVQVTLLTPQGEKPLVSGRLAYAFEVLETKEVRVPAGTFRVFRIQQRYRDEKGETLYEVWFAPRVGEVRTREGRLLVDRNFR</sequence>